<reference evidence="3" key="2">
    <citation type="submission" date="2021-10" db="EMBL/GenBank/DDBJ databases">
        <authorList>
            <person name="Mesa V."/>
        </authorList>
    </citation>
    <scope>NUCLEOTIDE SEQUENCE</scope>
    <source>
        <strain evidence="3">CC3_PB</strain>
    </source>
</reference>
<dbReference type="EMBL" id="CAKJVE010000004">
    <property type="protein sequence ID" value="CAG9705197.1"/>
    <property type="molecule type" value="Genomic_DNA"/>
</dbReference>
<accession>A0A650MG33</accession>
<proteinExistence type="predicted"/>
<dbReference type="InterPro" id="IPR007809">
    <property type="entry name" value="FlgN-like"/>
</dbReference>
<organism evidence="4 5">
    <name type="scientific">Clostridium neonatale</name>
    <dbReference type="NCBI Taxonomy" id="137838"/>
    <lineage>
        <taxon>Bacteria</taxon>
        <taxon>Bacillati</taxon>
        <taxon>Bacillota</taxon>
        <taxon>Clostridia</taxon>
        <taxon>Eubacteriales</taxon>
        <taxon>Clostridiaceae</taxon>
        <taxon>Clostridium</taxon>
    </lineage>
</organism>
<evidence type="ECO:0000256" key="1">
    <source>
        <dbReference type="ARBA" id="ARBA00022795"/>
    </source>
</evidence>
<dbReference type="GO" id="GO:0044780">
    <property type="term" value="P:bacterial-type flagellum assembly"/>
    <property type="evidence" value="ECO:0007669"/>
    <property type="project" value="InterPro"/>
</dbReference>
<keyword evidence="1" id="KW-1005">Bacterial flagellum biogenesis</keyword>
<evidence type="ECO:0000313" key="3">
    <source>
        <dbReference type="EMBL" id="CAG9705197.1"/>
    </source>
</evidence>
<sequence>MLNELIGLIKEQDNRLSELSELLQMQYDFMVSKNLFGLEDLVDKINDCSKRVAEVELKRRNLMGEKSLTQFVSEQNNKELEKAYESIKNTLDEVKIKKETNDILLKQRLSFNSRMLAILNPSREIKTYNSYGSLKK</sequence>
<protein>
    <submittedName>
        <fullName evidence="3">FlgN protein</fullName>
    </submittedName>
</protein>
<dbReference type="SUPFAM" id="SSF140566">
    <property type="entry name" value="FlgN-like"/>
    <property type="match status" value="1"/>
</dbReference>
<reference evidence="4 5" key="1">
    <citation type="submission" date="2018-06" db="EMBL/GenBank/DDBJ databases">
        <authorList>
            <consortium name="IHU Genomes"/>
        </authorList>
    </citation>
    <scope>NUCLEOTIDE SEQUENCE [LARGE SCALE GENOMIC DNA]</scope>
    <source>
        <strain evidence="4 5">NEC25</strain>
    </source>
</reference>
<dbReference type="EMBL" id="UWJD01000002">
    <property type="protein sequence ID" value="VCT85598.1"/>
    <property type="molecule type" value="Genomic_DNA"/>
</dbReference>
<dbReference type="RefSeq" id="WP_159116765.1">
    <property type="nucleotide sequence ID" value="NZ_CAKJVD010000009.1"/>
</dbReference>
<gene>
    <name evidence="3" type="ORF">CNEO_41700</name>
    <name evidence="4" type="ORF">CNEONATNEC25_03201</name>
</gene>
<dbReference type="Pfam" id="PF05130">
    <property type="entry name" value="FlgN"/>
    <property type="match status" value="1"/>
</dbReference>
<evidence type="ECO:0000256" key="2">
    <source>
        <dbReference type="SAM" id="Coils"/>
    </source>
</evidence>
<evidence type="ECO:0000313" key="5">
    <source>
        <dbReference type="Proteomes" id="UP000431451"/>
    </source>
</evidence>
<evidence type="ECO:0000313" key="4">
    <source>
        <dbReference type="EMBL" id="VCT85598.1"/>
    </source>
</evidence>
<dbReference type="Gene3D" id="1.20.58.300">
    <property type="entry name" value="FlgN-like"/>
    <property type="match status" value="1"/>
</dbReference>
<keyword evidence="2" id="KW-0175">Coiled coil</keyword>
<dbReference type="Proteomes" id="UP000789738">
    <property type="component" value="Unassembled WGS sequence"/>
</dbReference>
<dbReference type="AlphaFoldDB" id="A0A650MG33"/>
<name>A0A650MG33_9CLOT</name>
<dbReference type="Proteomes" id="UP000431451">
    <property type="component" value="Unassembled WGS sequence"/>
</dbReference>
<dbReference type="InterPro" id="IPR036679">
    <property type="entry name" value="FlgN-like_sf"/>
</dbReference>
<feature type="coiled-coil region" evidence="2">
    <location>
        <begin position="2"/>
        <end position="97"/>
    </location>
</feature>